<feature type="domain" description="Nanos-type" evidence="3">
    <location>
        <begin position="5"/>
        <end position="56"/>
    </location>
</feature>
<dbReference type="EMBL" id="JAKKPZ010000389">
    <property type="protein sequence ID" value="KAI1695599.1"/>
    <property type="molecule type" value="Genomic_DNA"/>
</dbReference>
<organism evidence="4 5">
    <name type="scientific">Ditylenchus destructor</name>
    <dbReference type="NCBI Taxonomy" id="166010"/>
    <lineage>
        <taxon>Eukaryota</taxon>
        <taxon>Metazoa</taxon>
        <taxon>Ecdysozoa</taxon>
        <taxon>Nematoda</taxon>
        <taxon>Chromadorea</taxon>
        <taxon>Rhabditida</taxon>
        <taxon>Tylenchina</taxon>
        <taxon>Tylenchomorpha</taxon>
        <taxon>Sphaerularioidea</taxon>
        <taxon>Anguinidae</taxon>
        <taxon>Anguininae</taxon>
        <taxon>Ditylenchus</taxon>
    </lineage>
</organism>
<comment type="caution">
    <text evidence="4">The sequence shown here is derived from an EMBL/GenBank/DDBJ whole genome shotgun (WGS) entry which is preliminary data.</text>
</comment>
<dbReference type="PROSITE" id="PS51522">
    <property type="entry name" value="ZF_NANOS"/>
    <property type="match status" value="1"/>
</dbReference>
<dbReference type="GO" id="GO:0006417">
    <property type="term" value="P:regulation of translation"/>
    <property type="evidence" value="ECO:0007669"/>
    <property type="project" value="UniProtKB-UniRule"/>
</dbReference>
<dbReference type="InterPro" id="IPR024161">
    <property type="entry name" value="Znf_nanos-typ"/>
</dbReference>
<keyword evidence="5" id="KW-1185">Reference proteome</keyword>
<keyword evidence="1" id="KW-0694">RNA-binding</keyword>
<comment type="similarity">
    <text evidence="1">Belongs to the nanos family.</text>
</comment>
<protein>
    <submittedName>
        <fullName evidence="4">CBR-NOS-2 protein</fullName>
    </submittedName>
</protein>
<dbReference type="InterPro" id="IPR038129">
    <property type="entry name" value="Nanos_sf"/>
</dbReference>
<dbReference type="AlphaFoldDB" id="A0AAD4QSA8"/>
<keyword evidence="1" id="KW-0862">Zinc</keyword>
<proteinExistence type="inferred from homology"/>
<evidence type="ECO:0000313" key="5">
    <source>
        <dbReference type="Proteomes" id="UP001201812"/>
    </source>
</evidence>
<feature type="compositionally biased region" description="Basic residues" evidence="2">
    <location>
        <begin position="48"/>
        <end position="59"/>
    </location>
</feature>
<dbReference type="GO" id="GO:0003723">
    <property type="term" value="F:RNA binding"/>
    <property type="evidence" value="ECO:0007669"/>
    <property type="project" value="UniProtKB-UniRule"/>
</dbReference>
<feature type="region of interest" description="Disordered" evidence="2">
    <location>
        <begin position="45"/>
        <end position="72"/>
    </location>
</feature>
<evidence type="ECO:0000259" key="3">
    <source>
        <dbReference type="PROSITE" id="PS51522"/>
    </source>
</evidence>
<keyword evidence="1" id="KW-0479">Metal-binding</keyword>
<name>A0AAD4QSA8_9BILA</name>
<evidence type="ECO:0000256" key="2">
    <source>
        <dbReference type="SAM" id="MobiDB-lite"/>
    </source>
</evidence>
<sequence length="72" mass="8075">MSNRTCAYCLSLPYGESQAMSYNHTKKNCPRLVMLNPCKYCGASGTKNHTHSHCPKKPRISLTLKRDNDSSV</sequence>
<dbReference type="Gene3D" id="4.10.60.30">
    <property type="entry name" value="Nanos, RNA-binding domain"/>
    <property type="match status" value="1"/>
</dbReference>
<reference evidence="4" key="1">
    <citation type="submission" date="2022-01" db="EMBL/GenBank/DDBJ databases">
        <title>Genome Sequence Resource for Two Populations of Ditylenchus destructor, the Migratory Endoparasitic Phytonematode.</title>
        <authorList>
            <person name="Zhang H."/>
            <person name="Lin R."/>
            <person name="Xie B."/>
        </authorList>
    </citation>
    <scope>NUCLEOTIDE SEQUENCE</scope>
    <source>
        <strain evidence="4">BazhouSP</strain>
    </source>
</reference>
<keyword evidence="1" id="KW-0863">Zinc-finger</keyword>
<evidence type="ECO:0000256" key="1">
    <source>
        <dbReference type="PROSITE-ProRule" id="PRU00855"/>
    </source>
</evidence>
<accession>A0AAD4QSA8</accession>
<keyword evidence="1" id="KW-0810">Translation regulation</keyword>
<dbReference type="Proteomes" id="UP001201812">
    <property type="component" value="Unassembled WGS sequence"/>
</dbReference>
<evidence type="ECO:0000313" key="4">
    <source>
        <dbReference type="EMBL" id="KAI1695599.1"/>
    </source>
</evidence>
<gene>
    <name evidence="4" type="ORF">DdX_19504</name>
</gene>
<dbReference type="GO" id="GO:0008270">
    <property type="term" value="F:zinc ion binding"/>
    <property type="evidence" value="ECO:0007669"/>
    <property type="project" value="UniProtKB-KW"/>
</dbReference>